<gene>
    <name evidence="5" type="ORF">ACFSBI_14400</name>
</gene>
<comment type="caution">
    <text evidence="5">The sequence shown here is derived from an EMBL/GenBank/DDBJ whole genome shotgun (WGS) entry which is preliminary data.</text>
</comment>
<proteinExistence type="inferred from homology"/>
<dbReference type="NCBIfam" id="NF009467">
    <property type="entry name" value="PRK12826.1-3"/>
    <property type="match status" value="1"/>
</dbReference>
<dbReference type="InterPro" id="IPR023985">
    <property type="entry name" value="SDR_subfam_1"/>
</dbReference>
<accession>A0ABW4LJ71</accession>
<evidence type="ECO:0000256" key="1">
    <source>
        <dbReference type="ARBA" id="ARBA00006484"/>
    </source>
</evidence>
<dbReference type="CDD" id="cd05233">
    <property type="entry name" value="SDR_c"/>
    <property type="match status" value="1"/>
</dbReference>
<dbReference type="InterPro" id="IPR002347">
    <property type="entry name" value="SDR_fam"/>
</dbReference>
<dbReference type="PRINTS" id="PR00080">
    <property type="entry name" value="SDRFAMILY"/>
</dbReference>
<dbReference type="SUPFAM" id="SSF51735">
    <property type="entry name" value="NAD(P)-binding Rossmann-fold domains"/>
    <property type="match status" value="1"/>
</dbReference>
<dbReference type="InterPro" id="IPR020904">
    <property type="entry name" value="Sc_DH/Rdtase_CS"/>
</dbReference>
<keyword evidence="2" id="KW-0560">Oxidoreductase</keyword>
<dbReference type="EMBL" id="JBHUEA010000026">
    <property type="protein sequence ID" value="MFD1722743.1"/>
    <property type="molecule type" value="Genomic_DNA"/>
</dbReference>
<dbReference type="Gene3D" id="3.40.50.720">
    <property type="entry name" value="NAD(P)-binding Rossmann-like Domain"/>
    <property type="match status" value="1"/>
</dbReference>
<evidence type="ECO:0000256" key="2">
    <source>
        <dbReference type="ARBA" id="ARBA00023002"/>
    </source>
</evidence>
<evidence type="ECO:0000313" key="5">
    <source>
        <dbReference type="EMBL" id="MFD1722743.1"/>
    </source>
</evidence>
<dbReference type="PANTHER" id="PTHR42760">
    <property type="entry name" value="SHORT-CHAIN DEHYDROGENASES/REDUCTASES FAMILY MEMBER"/>
    <property type="match status" value="1"/>
</dbReference>
<evidence type="ECO:0000256" key="3">
    <source>
        <dbReference type="ARBA" id="ARBA00023027"/>
    </source>
</evidence>
<keyword evidence="6" id="KW-1185">Reference proteome</keyword>
<comment type="similarity">
    <text evidence="1 4">Belongs to the short-chain dehydrogenases/reductases (SDR) family.</text>
</comment>
<dbReference type="PANTHER" id="PTHR42760:SF133">
    <property type="entry name" value="3-OXOACYL-[ACYL-CARRIER-PROTEIN] REDUCTASE"/>
    <property type="match status" value="1"/>
</dbReference>
<reference evidence="6" key="1">
    <citation type="journal article" date="2019" name="Int. J. Syst. Evol. Microbiol.">
        <title>The Global Catalogue of Microorganisms (GCM) 10K type strain sequencing project: providing services to taxonomists for standard genome sequencing and annotation.</title>
        <authorList>
            <consortium name="The Broad Institute Genomics Platform"/>
            <consortium name="The Broad Institute Genome Sequencing Center for Infectious Disease"/>
            <person name="Wu L."/>
            <person name="Ma J."/>
        </authorList>
    </citation>
    <scope>NUCLEOTIDE SEQUENCE [LARGE SCALE GENOMIC DNA]</scope>
    <source>
        <strain evidence="6">CGMCC 1.12471</strain>
    </source>
</reference>
<dbReference type="Pfam" id="PF00106">
    <property type="entry name" value="adh_short"/>
    <property type="match status" value="1"/>
</dbReference>
<dbReference type="NCBIfam" id="TIGR03971">
    <property type="entry name" value="SDR_subfam_1"/>
    <property type="match status" value="1"/>
</dbReference>
<name>A0ABW4LJ71_9MICO</name>
<sequence>MPGRVEGKVALITGAGRGQGRSHAVRLAEEGADIIAIDVVEHIPLLPYPQPKQEDLEETVRQVEALDRRIVSRVANVRDFAALKAAADEGAAELGGLDIVVANAGVAIPDTWDRITEENWDLTIGTNLTGVWNTIRATAPHLIERGGGSIVLTSSAAGLKGLPFLTSYVAAKHGVVGLMRGFATELSEHGIRVNSIHPTGVRTPMGELGDDGAENPMIAALGAHQRLGPMLMNMLPIDVTETRDQSNAVLFLASDEARYITSVALPVDAGNTQF</sequence>
<dbReference type="PROSITE" id="PS00061">
    <property type="entry name" value="ADH_SHORT"/>
    <property type="match status" value="1"/>
</dbReference>
<protein>
    <submittedName>
        <fullName evidence="5">Mycofactocin-coupled SDR family oxidoreductase</fullName>
    </submittedName>
</protein>
<dbReference type="RefSeq" id="WP_377936121.1">
    <property type="nucleotide sequence ID" value="NZ_JBHUEA010000026.1"/>
</dbReference>
<keyword evidence="3" id="KW-0520">NAD</keyword>
<dbReference type="InterPro" id="IPR036291">
    <property type="entry name" value="NAD(P)-bd_dom_sf"/>
</dbReference>
<evidence type="ECO:0000313" key="6">
    <source>
        <dbReference type="Proteomes" id="UP001597347"/>
    </source>
</evidence>
<organism evidence="5 6">
    <name type="scientific">Amnibacterium endophyticum</name>
    <dbReference type="NCBI Taxonomy" id="2109337"/>
    <lineage>
        <taxon>Bacteria</taxon>
        <taxon>Bacillati</taxon>
        <taxon>Actinomycetota</taxon>
        <taxon>Actinomycetes</taxon>
        <taxon>Micrococcales</taxon>
        <taxon>Microbacteriaceae</taxon>
        <taxon>Amnibacterium</taxon>
    </lineage>
</organism>
<dbReference type="PRINTS" id="PR00081">
    <property type="entry name" value="GDHRDH"/>
</dbReference>
<evidence type="ECO:0000256" key="4">
    <source>
        <dbReference type="RuleBase" id="RU000363"/>
    </source>
</evidence>
<dbReference type="Proteomes" id="UP001597347">
    <property type="component" value="Unassembled WGS sequence"/>
</dbReference>